<evidence type="ECO:0000259" key="1">
    <source>
        <dbReference type="SMART" id="SM00278"/>
    </source>
</evidence>
<dbReference type="InterPro" id="IPR051675">
    <property type="entry name" value="Endo/Exo/Phosphatase_dom_1"/>
</dbReference>
<sequence length="82" mass="9161">MKIITLLLLGISFLFANVDINHASVKELTTLKGIGMKKAEAIVAYRKEHKCFKDINELVKVKGISTKTLEKNKSNLTAKKCK</sequence>
<dbReference type="PANTHER" id="PTHR21180">
    <property type="entry name" value="ENDONUCLEASE/EXONUCLEASE/PHOSPHATASE FAMILY DOMAIN-CONTAINING PROTEIN 1"/>
    <property type="match status" value="1"/>
</dbReference>
<dbReference type="GO" id="GO:0015627">
    <property type="term" value="C:type II protein secretion system complex"/>
    <property type="evidence" value="ECO:0007669"/>
    <property type="project" value="TreeGrafter"/>
</dbReference>
<dbReference type="GO" id="GO:0015628">
    <property type="term" value="P:protein secretion by the type II secretion system"/>
    <property type="evidence" value="ECO:0007669"/>
    <property type="project" value="TreeGrafter"/>
</dbReference>
<gene>
    <name evidence="2" type="ORF">MNB_SM-3-397</name>
</gene>
<accession>A0A1W1D1S4</accession>
<reference evidence="2" key="1">
    <citation type="submission" date="2016-10" db="EMBL/GenBank/DDBJ databases">
        <authorList>
            <person name="de Groot N.N."/>
        </authorList>
    </citation>
    <scope>NUCLEOTIDE SEQUENCE</scope>
</reference>
<dbReference type="InterPro" id="IPR004509">
    <property type="entry name" value="Competence_ComEA_HhH"/>
</dbReference>
<dbReference type="Gene3D" id="1.10.150.280">
    <property type="entry name" value="AF1531-like domain"/>
    <property type="match status" value="1"/>
</dbReference>
<organism evidence="2">
    <name type="scientific">hydrothermal vent metagenome</name>
    <dbReference type="NCBI Taxonomy" id="652676"/>
    <lineage>
        <taxon>unclassified sequences</taxon>
        <taxon>metagenomes</taxon>
        <taxon>ecological metagenomes</taxon>
    </lineage>
</organism>
<proteinExistence type="predicted"/>
<dbReference type="NCBIfam" id="TIGR00426">
    <property type="entry name" value="competence protein ComEA helix-hairpin-helix repeat region"/>
    <property type="match status" value="1"/>
</dbReference>
<feature type="domain" description="Helix-hairpin-helix DNA-binding motif class 1" evidence="1">
    <location>
        <begin position="56"/>
        <end position="75"/>
    </location>
</feature>
<feature type="domain" description="Helix-hairpin-helix DNA-binding motif class 1" evidence="1">
    <location>
        <begin position="26"/>
        <end position="45"/>
    </location>
</feature>
<dbReference type="GO" id="GO:0006281">
    <property type="term" value="P:DNA repair"/>
    <property type="evidence" value="ECO:0007669"/>
    <property type="project" value="InterPro"/>
</dbReference>
<dbReference type="SMART" id="SM00278">
    <property type="entry name" value="HhH1"/>
    <property type="match status" value="2"/>
</dbReference>
<dbReference type="GO" id="GO:0003677">
    <property type="term" value="F:DNA binding"/>
    <property type="evidence" value="ECO:0007669"/>
    <property type="project" value="InterPro"/>
</dbReference>
<evidence type="ECO:0000313" key="2">
    <source>
        <dbReference type="EMBL" id="SFV74508.1"/>
    </source>
</evidence>
<dbReference type="SUPFAM" id="SSF47781">
    <property type="entry name" value="RuvA domain 2-like"/>
    <property type="match status" value="1"/>
</dbReference>
<dbReference type="AlphaFoldDB" id="A0A1W1D1S4"/>
<dbReference type="Pfam" id="PF12836">
    <property type="entry name" value="HHH_3"/>
    <property type="match status" value="1"/>
</dbReference>
<protein>
    <submittedName>
        <fullName evidence="2">DNA uptake protein</fullName>
    </submittedName>
</protein>
<dbReference type="PANTHER" id="PTHR21180:SF32">
    <property type="entry name" value="ENDONUCLEASE_EXONUCLEASE_PHOSPHATASE FAMILY DOMAIN-CONTAINING PROTEIN 1"/>
    <property type="match status" value="1"/>
</dbReference>
<dbReference type="EMBL" id="FPHP01000002">
    <property type="protein sequence ID" value="SFV74508.1"/>
    <property type="molecule type" value="Genomic_DNA"/>
</dbReference>
<name>A0A1W1D1S4_9ZZZZ</name>
<dbReference type="InterPro" id="IPR010994">
    <property type="entry name" value="RuvA_2-like"/>
</dbReference>
<dbReference type="InterPro" id="IPR003583">
    <property type="entry name" value="Hlx-hairpin-Hlx_DNA-bd_motif"/>
</dbReference>